<keyword evidence="2" id="KW-1185">Reference proteome</keyword>
<dbReference type="EMBL" id="FTOI01000010">
    <property type="protein sequence ID" value="SIS90091.1"/>
    <property type="molecule type" value="Genomic_DNA"/>
</dbReference>
<dbReference type="OrthoDB" id="1404627at2"/>
<organism evidence="1 2">
    <name type="scientific">Kaistella chaponensis</name>
    <dbReference type="NCBI Taxonomy" id="713588"/>
    <lineage>
        <taxon>Bacteria</taxon>
        <taxon>Pseudomonadati</taxon>
        <taxon>Bacteroidota</taxon>
        <taxon>Flavobacteriia</taxon>
        <taxon>Flavobacteriales</taxon>
        <taxon>Weeksellaceae</taxon>
        <taxon>Chryseobacterium group</taxon>
        <taxon>Kaistella</taxon>
    </lineage>
</organism>
<dbReference type="STRING" id="713588.SAMN05421789_11072"/>
<dbReference type="AlphaFoldDB" id="A0A1N7MVX2"/>
<dbReference type="RefSeq" id="WP_076387526.1">
    <property type="nucleotide sequence ID" value="NZ_FTOI01000010.1"/>
</dbReference>
<evidence type="ECO:0000313" key="2">
    <source>
        <dbReference type="Proteomes" id="UP000185839"/>
    </source>
</evidence>
<dbReference type="Pfam" id="PF18976">
    <property type="entry name" value="DUF5712"/>
    <property type="match status" value="2"/>
</dbReference>
<protein>
    <recommendedName>
        <fullName evidence="3">Mobilization protein</fullName>
    </recommendedName>
</protein>
<proteinExistence type="predicted"/>
<name>A0A1N7MVX2_9FLAO</name>
<gene>
    <name evidence="1" type="ORF">SAMN05421789_11072</name>
</gene>
<evidence type="ECO:0000313" key="1">
    <source>
        <dbReference type="EMBL" id="SIS90091.1"/>
    </source>
</evidence>
<dbReference type="InterPro" id="IPR043766">
    <property type="entry name" value="BfmA-like"/>
</dbReference>
<accession>A0A1N7MVX2</accession>
<dbReference type="Proteomes" id="UP000185839">
    <property type="component" value="Unassembled WGS sequence"/>
</dbReference>
<evidence type="ECO:0008006" key="3">
    <source>
        <dbReference type="Google" id="ProtNLM"/>
    </source>
</evidence>
<reference evidence="2" key="1">
    <citation type="submission" date="2017-01" db="EMBL/GenBank/DDBJ databases">
        <authorList>
            <person name="Varghese N."/>
            <person name="Submissions S."/>
        </authorList>
    </citation>
    <scope>NUCLEOTIDE SEQUENCE [LARGE SCALE GENOMIC DNA]</scope>
    <source>
        <strain evidence="2">DSM 23145</strain>
    </source>
</reference>
<sequence>MHISFTKHNPEISQSCKAVTEYLEKENSSREKEFENFMDEFQSHKLSEFDKQIEKQNLFFTTDEIDDEKYLDQNTATDLIDKNFSSRAKESESKFFILNISPSKEELEHLNQIIDLELKSNGFNQKEIDILNQTVKGEQQLELIKNDLMHQCLREYAKEVMKEYADNFNRDVYSNPDQLPNRREEVQINSETKNELERLGINRKDPEYAQKFQMIREQKAAELGKDLSVRKMTDKDLVWVAKVEEQRTYKANDKWVSDNRKINREIKLLESEKGNNSGKVDELKSKLHKDRTTGEIVREGLKKGGQQYHIHVIVSRYDNCPNARYKGSISPLANHRNSKVAGKSAQVGFNRDQFFKKVELNFDQKFRYDRTQSYQKFNEQKKIRTGKKVRIENLGKGFSSAITKPIKNELYRNSGLYELQKLNLNSTISKELGFRVPLSIPKTPLEIAVKTIKSVITKISDVSKGY</sequence>